<dbReference type="Proteomes" id="UP001057402">
    <property type="component" value="Chromosome 7"/>
</dbReference>
<evidence type="ECO:0000313" key="1">
    <source>
        <dbReference type="EMBL" id="KAI4338408.1"/>
    </source>
</evidence>
<dbReference type="EMBL" id="CM042886">
    <property type="protein sequence ID" value="KAI4338408.1"/>
    <property type="molecule type" value="Genomic_DNA"/>
</dbReference>
<sequence length="72" mass="7848">MCDHNHQTEDSFMVDHTNGGAASQVQSWHFVDDDFSNGFQGSINSSDCISQAIANHEKPGSPQSLKILDTLV</sequence>
<keyword evidence="2" id="KW-1185">Reference proteome</keyword>
<gene>
    <name evidence="1" type="ORF">MLD38_023472</name>
</gene>
<organism evidence="1 2">
    <name type="scientific">Melastoma candidum</name>
    <dbReference type="NCBI Taxonomy" id="119954"/>
    <lineage>
        <taxon>Eukaryota</taxon>
        <taxon>Viridiplantae</taxon>
        <taxon>Streptophyta</taxon>
        <taxon>Embryophyta</taxon>
        <taxon>Tracheophyta</taxon>
        <taxon>Spermatophyta</taxon>
        <taxon>Magnoliopsida</taxon>
        <taxon>eudicotyledons</taxon>
        <taxon>Gunneridae</taxon>
        <taxon>Pentapetalae</taxon>
        <taxon>rosids</taxon>
        <taxon>malvids</taxon>
        <taxon>Myrtales</taxon>
        <taxon>Melastomataceae</taxon>
        <taxon>Melastomatoideae</taxon>
        <taxon>Melastomateae</taxon>
        <taxon>Melastoma</taxon>
    </lineage>
</organism>
<protein>
    <submittedName>
        <fullName evidence="1">Uncharacterized protein</fullName>
    </submittedName>
</protein>
<comment type="caution">
    <text evidence="1">The sequence shown here is derived from an EMBL/GenBank/DDBJ whole genome shotgun (WGS) entry which is preliminary data.</text>
</comment>
<evidence type="ECO:0000313" key="2">
    <source>
        <dbReference type="Proteomes" id="UP001057402"/>
    </source>
</evidence>
<name>A0ACB9NPU9_9MYRT</name>
<proteinExistence type="predicted"/>
<accession>A0ACB9NPU9</accession>
<reference evidence="2" key="1">
    <citation type="journal article" date="2023" name="Front. Plant Sci.">
        <title>Chromosomal-level genome assembly of Melastoma candidum provides insights into trichome evolution.</title>
        <authorList>
            <person name="Zhong Y."/>
            <person name="Wu W."/>
            <person name="Sun C."/>
            <person name="Zou P."/>
            <person name="Liu Y."/>
            <person name="Dai S."/>
            <person name="Zhou R."/>
        </authorList>
    </citation>
    <scope>NUCLEOTIDE SEQUENCE [LARGE SCALE GENOMIC DNA]</scope>
</reference>